<dbReference type="STRING" id="67003.A0A1X0NZT3"/>
<dbReference type="InterPro" id="IPR036770">
    <property type="entry name" value="Ankyrin_rpt-contain_sf"/>
</dbReference>
<comment type="caution">
    <text evidence="4">The sequence shown here is derived from an EMBL/GenBank/DDBJ whole genome shotgun (WGS) entry which is preliminary data.</text>
</comment>
<dbReference type="Pfam" id="PF12796">
    <property type="entry name" value="Ank_2"/>
    <property type="match status" value="1"/>
</dbReference>
<protein>
    <submittedName>
        <fullName evidence="4">Uncharacterized protein</fullName>
    </submittedName>
</protein>
<name>A0A1X0NZT3_9TRYP</name>
<dbReference type="GeneID" id="39984180"/>
<dbReference type="RefSeq" id="XP_028884177.1">
    <property type="nucleotide sequence ID" value="XM_029024400.1"/>
</dbReference>
<gene>
    <name evidence="4" type="ORF">TM35_000091610</name>
</gene>
<organism evidence="4 5">
    <name type="scientific">Trypanosoma theileri</name>
    <dbReference type="NCBI Taxonomy" id="67003"/>
    <lineage>
        <taxon>Eukaryota</taxon>
        <taxon>Discoba</taxon>
        <taxon>Euglenozoa</taxon>
        <taxon>Kinetoplastea</taxon>
        <taxon>Metakinetoplastina</taxon>
        <taxon>Trypanosomatida</taxon>
        <taxon>Trypanosomatidae</taxon>
        <taxon>Trypanosoma</taxon>
    </lineage>
</organism>
<dbReference type="VEuPathDB" id="TriTrypDB:TM35_000091610"/>
<reference evidence="4 5" key="1">
    <citation type="submission" date="2017-03" db="EMBL/GenBank/DDBJ databases">
        <title>An alternative strategy for trypanosome survival in the mammalian bloodstream revealed through genome and transcriptome analysis of the ubiquitous bovine parasite Trypanosoma (Megatrypanum) theileri.</title>
        <authorList>
            <person name="Kelly S."/>
            <person name="Ivens A."/>
            <person name="Mott A."/>
            <person name="O'Neill E."/>
            <person name="Emms D."/>
            <person name="Macleod O."/>
            <person name="Voorheis P."/>
            <person name="Matthews J."/>
            <person name="Matthews K."/>
            <person name="Carrington M."/>
        </authorList>
    </citation>
    <scope>NUCLEOTIDE SEQUENCE [LARGE SCALE GENOMIC DNA]</scope>
    <source>
        <strain evidence="4">Edinburgh</strain>
    </source>
</reference>
<dbReference type="OrthoDB" id="1577640at2759"/>
<keyword evidence="2" id="KW-0040">ANK repeat</keyword>
<dbReference type="AlphaFoldDB" id="A0A1X0NZT3"/>
<evidence type="ECO:0000313" key="4">
    <source>
        <dbReference type="EMBL" id="ORC90111.1"/>
    </source>
</evidence>
<feature type="compositionally biased region" description="Low complexity" evidence="3">
    <location>
        <begin position="381"/>
        <end position="397"/>
    </location>
</feature>
<dbReference type="Proteomes" id="UP000192257">
    <property type="component" value="Unassembled WGS sequence"/>
</dbReference>
<feature type="region of interest" description="Disordered" evidence="3">
    <location>
        <begin position="380"/>
        <end position="403"/>
    </location>
</feature>
<sequence length="731" mass="81043">MRYTAVERALIPPDLRALARVISDVDPAQFPELFTANNTNPSTQEVGKLLGEITGAPLAPKDLRLFQAVFMEMKHHLHGVDVATVADSEVSGVLTLTTHLDTACSEADIPLGVVFPHVKAVHNFFVDIKSVKFSVKQAPVFYLLTDAICKLLLRAQEELQRYTDTVKSCNPLDATSKFGSTSRSKDGFSGEDDVVPWIWEVVDLPVEFECAFADINGDLDIHLAHLRWYVEVCGDSIFFDSSTYIGDISVRKLWNAHVGSDVPACFSKVFLPALQLFPKWSHAPIMDVLDYGKCGVVSLYTLQRLLSVWGPFLLLDRNMKNDMRAGIYDLSHSLEYHEKAFAHRPDAAEGDFVVTLTNTPGEVIAFVLLPLTGDTIVVDSNNNNNNKNKNNNKNTNNEMEKSGINKNKLETRMIRFTQKTGAWVAEGLIAEEYETVHDACCALPEIFRRPCGTSYDLPDIPGTSASLSASPRVDVNTTAVAPTASSLHRACFRNNVRYVKTLLDRGSAVVVNTALLDLGISPRFSWTPLLCAVNNPNSDPAAVVQMLVEVDADVHICDDAACTALYYAIANGYVNATRILLTHCPTLRTSSSSEALLLALGAHHFHARESDIRRLSNVIPSVEMLEVLLPYQKDLRLVSLAVDIIAGKLSGEERVQQETDDPSIWHPDGEVELRTPEDVAYLSTIIAYHNKLCQQFRGDVMRAARLLYNHCYFLSCREHFKQDAESTEDNS</sequence>
<evidence type="ECO:0000256" key="1">
    <source>
        <dbReference type="ARBA" id="ARBA00022737"/>
    </source>
</evidence>
<dbReference type="PANTHER" id="PTHR24198">
    <property type="entry name" value="ANKYRIN REPEAT AND PROTEIN KINASE DOMAIN-CONTAINING PROTEIN"/>
    <property type="match status" value="1"/>
</dbReference>
<dbReference type="Gene3D" id="1.25.40.20">
    <property type="entry name" value="Ankyrin repeat-containing domain"/>
    <property type="match status" value="1"/>
</dbReference>
<keyword evidence="1" id="KW-0677">Repeat</keyword>
<dbReference type="InterPro" id="IPR002110">
    <property type="entry name" value="Ankyrin_rpt"/>
</dbReference>
<keyword evidence="5" id="KW-1185">Reference proteome</keyword>
<evidence type="ECO:0000256" key="2">
    <source>
        <dbReference type="ARBA" id="ARBA00023043"/>
    </source>
</evidence>
<dbReference type="PANTHER" id="PTHR24198:SF165">
    <property type="entry name" value="ANKYRIN REPEAT-CONTAINING PROTEIN-RELATED"/>
    <property type="match status" value="1"/>
</dbReference>
<accession>A0A1X0NZT3</accession>
<dbReference type="SUPFAM" id="SSF48403">
    <property type="entry name" value="Ankyrin repeat"/>
    <property type="match status" value="1"/>
</dbReference>
<evidence type="ECO:0000256" key="3">
    <source>
        <dbReference type="SAM" id="MobiDB-lite"/>
    </source>
</evidence>
<dbReference type="EMBL" id="NBCO01000009">
    <property type="protein sequence ID" value="ORC90111.1"/>
    <property type="molecule type" value="Genomic_DNA"/>
</dbReference>
<dbReference type="SMART" id="SM00248">
    <property type="entry name" value="ANK"/>
    <property type="match status" value="3"/>
</dbReference>
<proteinExistence type="predicted"/>
<evidence type="ECO:0000313" key="5">
    <source>
        <dbReference type="Proteomes" id="UP000192257"/>
    </source>
</evidence>